<organism evidence="2">
    <name type="scientific">Glycine max</name>
    <name type="common">Soybean</name>
    <name type="synonym">Glycine hispida</name>
    <dbReference type="NCBI Taxonomy" id="3847"/>
    <lineage>
        <taxon>Eukaryota</taxon>
        <taxon>Viridiplantae</taxon>
        <taxon>Streptophyta</taxon>
        <taxon>Embryophyta</taxon>
        <taxon>Tracheophyta</taxon>
        <taxon>Spermatophyta</taxon>
        <taxon>Magnoliopsida</taxon>
        <taxon>eudicotyledons</taxon>
        <taxon>Gunneridae</taxon>
        <taxon>Pentapetalae</taxon>
        <taxon>rosids</taxon>
        <taxon>fabids</taxon>
        <taxon>Fabales</taxon>
        <taxon>Fabaceae</taxon>
        <taxon>Papilionoideae</taxon>
        <taxon>50 kb inversion clade</taxon>
        <taxon>NPAAA clade</taxon>
        <taxon>indigoferoid/millettioid clade</taxon>
        <taxon>Phaseoleae</taxon>
        <taxon>Glycine</taxon>
        <taxon>Glycine subgen. Soja</taxon>
    </lineage>
</organism>
<dbReference type="AlphaFoldDB" id="C6TE83"/>
<proteinExistence type="evidence at transcript level"/>
<dbReference type="GO" id="GO:0003779">
    <property type="term" value="F:actin binding"/>
    <property type="evidence" value="ECO:0007669"/>
    <property type="project" value="InterPro"/>
</dbReference>
<dbReference type="InterPro" id="IPR029006">
    <property type="entry name" value="ADF-H/Gelsolin-like_dom_sf"/>
</dbReference>
<evidence type="ECO:0000259" key="1">
    <source>
        <dbReference type="PROSITE" id="PS51263"/>
    </source>
</evidence>
<reference evidence="2" key="1">
    <citation type="submission" date="2009-08" db="EMBL/GenBank/DDBJ databases">
        <authorList>
            <person name="Cheung F."/>
            <person name="Xiao Y."/>
            <person name="Chan A."/>
            <person name="Moskal W."/>
            <person name="Town C.D."/>
        </authorList>
    </citation>
    <scope>NUCLEOTIDE SEQUENCE</scope>
</reference>
<dbReference type="Gene3D" id="3.40.20.10">
    <property type="entry name" value="Severin"/>
    <property type="match status" value="1"/>
</dbReference>
<feature type="domain" description="ADF-H" evidence="1">
    <location>
        <begin position="1"/>
        <end position="39"/>
    </location>
</feature>
<dbReference type="InterPro" id="IPR002108">
    <property type="entry name" value="ADF-H"/>
</dbReference>
<dbReference type="ExpressionAtlas" id="C6TE83">
    <property type="expression patterns" value="baseline and differential"/>
</dbReference>
<dbReference type="PROSITE" id="PS51263">
    <property type="entry name" value="ADF_H"/>
    <property type="match status" value="1"/>
</dbReference>
<dbReference type="EMBL" id="BT095904">
    <property type="protein sequence ID" value="ACU20135.1"/>
    <property type="molecule type" value="mRNA"/>
</dbReference>
<name>C6TE83_SOYBN</name>
<accession>C6TE83</accession>
<sequence>MLYATSKDGLRRALDGISYEVQATDPTEMGFDVIQDRAK</sequence>
<dbReference type="SUPFAM" id="SSF55753">
    <property type="entry name" value="Actin depolymerizing proteins"/>
    <property type="match status" value="1"/>
</dbReference>
<evidence type="ECO:0000313" key="2">
    <source>
        <dbReference type="EMBL" id="ACU20135.1"/>
    </source>
</evidence>
<dbReference type="Pfam" id="PF00241">
    <property type="entry name" value="Cofilin_ADF"/>
    <property type="match status" value="1"/>
</dbReference>
<protein>
    <recommendedName>
        <fullName evidence="1">ADF-H domain-containing protein</fullName>
    </recommendedName>
</protein>